<accession>A0A2K3KL26</accession>
<evidence type="ECO:0000313" key="2">
    <source>
        <dbReference type="EMBL" id="PNX66976.1"/>
    </source>
</evidence>
<organism evidence="2 3">
    <name type="scientific">Trifolium pratense</name>
    <name type="common">Red clover</name>
    <dbReference type="NCBI Taxonomy" id="57577"/>
    <lineage>
        <taxon>Eukaryota</taxon>
        <taxon>Viridiplantae</taxon>
        <taxon>Streptophyta</taxon>
        <taxon>Embryophyta</taxon>
        <taxon>Tracheophyta</taxon>
        <taxon>Spermatophyta</taxon>
        <taxon>Magnoliopsida</taxon>
        <taxon>eudicotyledons</taxon>
        <taxon>Gunneridae</taxon>
        <taxon>Pentapetalae</taxon>
        <taxon>rosids</taxon>
        <taxon>fabids</taxon>
        <taxon>Fabales</taxon>
        <taxon>Fabaceae</taxon>
        <taxon>Papilionoideae</taxon>
        <taxon>50 kb inversion clade</taxon>
        <taxon>NPAAA clade</taxon>
        <taxon>Hologalegina</taxon>
        <taxon>IRL clade</taxon>
        <taxon>Trifolieae</taxon>
        <taxon>Trifolium</taxon>
    </lineage>
</organism>
<reference evidence="2 3" key="1">
    <citation type="journal article" date="2014" name="Am. J. Bot.">
        <title>Genome assembly and annotation for red clover (Trifolium pratense; Fabaceae).</title>
        <authorList>
            <person name="Istvanek J."/>
            <person name="Jaros M."/>
            <person name="Krenek A."/>
            <person name="Repkova J."/>
        </authorList>
    </citation>
    <scope>NUCLEOTIDE SEQUENCE [LARGE SCALE GENOMIC DNA]</scope>
    <source>
        <strain evidence="3">cv. Tatra</strain>
        <tissue evidence="2">Young leaves</tissue>
    </source>
</reference>
<evidence type="ECO:0000256" key="1">
    <source>
        <dbReference type="SAM" id="MobiDB-lite"/>
    </source>
</evidence>
<feature type="compositionally biased region" description="Low complexity" evidence="1">
    <location>
        <begin position="1"/>
        <end position="13"/>
    </location>
</feature>
<feature type="region of interest" description="Disordered" evidence="1">
    <location>
        <begin position="1"/>
        <end position="26"/>
    </location>
</feature>
<dbReference type="Proteomes" id="UP000236291">
    <property type="component" value="Unassembled WGS sequence"/>
</dbReference>
<evidence type="ECO:0000313" key="3">
    <source>
        <dbReference type="Proteomes" id="UP000236291"/>
    </source>
</evidence>
<comment type="caution">
    <text evidence="2">The sequence shown here is derived from an EMBL/GenBank/DDBJ whole genome shotgun (WGS) entry which is preliminary data.</text>
</comment>
<protein>
    <submittedName>
        <fullName evidence="2">Uncharacterized protein</fullName>
    </submittedName>
</protein>
<name>A0A2K3KL26_TRIPR</name>
<reference evidence="2 3" key="2">
    <citation type="journal article" date="2017" name="Front. Plant Sci.">
        <title>Gene Classification and Mining of Molecular Markers Useful in Red Clover (Trifolium pratense) Breeding.</title>
        <authorList>
            <person name="Istvanek J."/>
            <person name="Dluhosova J."/>
            <person name="Dluhos P."/>
            <person name="Patkova L."/>
            <person name="Nedelnik J."/>
            <person name="Repkova J."/>
        </authorList>
    </citation>
    <scope>NUCLEOTIDE SEQUENCE [LARGE SCALE GENOMIC DNA]</scope>
    <source>
        <strain evidence="3">cv. Tatra</strain>
        <tissue evidence="2">Young leaves</tissue>
    </source>
</reference>
<dbReference type="EMBL" id="ASHM01201848">
    <property type="protein sequence ID" value="PNX66976.1"/>
    <property type="molecule type" value="Genomic_DNA"/>
</dbReference>
<gene>
    <name evidence="2" type="ORF">L195_g063306</name>
</gene>
<sequence>MRSSSAPWRSSQSLDLPKQGSIAPWR</sequence>
<feature type="non-terminal residue" evidence="2">
    <location>
        <position position="26"/>
    </location>
</feature>
<dbReference type="AlphaFoldDB" id="A0A2K3KL26"/>
<proteinExistence type="predicted"/>